<sequence>MKHKYPRVCGVSVSSHWRFSPHFGEVTARRAQGEGAEDHRMTARQLALLKASGGQKRRPIMDVDTSSSDEEDSAYGKGGRRRKAGKKRQRGDEKGKGDKKGGGRDKMEVSDGDEDIEDVVEVGPADALKALKKMTAKLEAQLKQAKQAEKQAREVYELRKAAQDPESLEQQHRMQEVDRQIRVWSSMVCADANTQISHVDKVATKQMKENTRKLDAIRHKLNEMDQDDTEQTKSQLEDLPEALWMADGVGMGAMLGFVSCLESLASVNSFFHHLTQQAGMHPIVELEDSPKMKIAKKWTAGPLSECVDVRIYHPPTASLVCLLERLSATVECVDLHCPLECATTYKNGRRKPQWELDWSVRRDMEKMTKLDLPRNKKAVVFERVESASVNKVWAKLAEDRLYQMPSLQGLSVVDITMTAPRSWIREAQGGINSLHIICEKGDPSCGNAVSLDQVRDVLNNTESAKSLTSLTGRVEFSDCSGFVNLVGSTSDGAGPLEEIEMAIGTIHDTHDIQNLHRFRTKCLAPDAREDYFGRIEEGELQGGPIVHLPFRGDQKALTDSPSTVEVCCQQAEKVTLYSRAPGDTIKEAPGLDSMVFELVHELTVVHYPGTGLLPSYITDDPTSLFPSVSSTVVREGALPVGVGASGRGAGYVLHALSPYLEKVRYELSVCADPEATCTLLPDGLESVSGEGKELAVQLKYDITCNRWRYNYDLDDQVRTDISIGWEMYGDGESEAVREVMDSGRVSSLEVCIKLHRLSARELRTCCGSFAECVVEAFSAVPTLDSVVLSLEYTYGGRPKSVVGMVRKGAKKRCRVTERTDGTIVLRPSQARQRAKVEGGEGEGEGDGDGYGETEGAAKVGEEE</sequence>
<gene>
    <name evidence="3" type="ORF">Vbra_6794</name>
</gene>
<keyword evidence="4" id="KW-1185">Reference proteome</keyword>
<dbReference type="EMBL" id="CDMY01000069">
    <property type="protein sequence ID" value="CEL92336.1"/>
    <property type="molecule type" value="Genomic_DNA"/>
</dbReference>
<evidence type="ECO:0000256" key="2">
    <source>
        <dbReference type="SAM" id="MobiDB-lite"/>
    </source>
</evidence>
<feature type="region of interest" description="Disordered" evidence="2">
    <location>
        <begin position="828"/>
        <end position="863"/>
    </location>
</feature>
<protein>
    <submittedName>
        <fullName evidence="3">Uncharacterized protein</fullName>
    </submittedName>
</protein>
<feature type="compositionally biased region" description="Basic and acidic residues" evidence="2">
    <location>
        <begin position="90"/>
        <end position="109"/>
    </location>
</feature>
<feature type="compositionally biased region" description="Acidic residues" evidence="2">
    <location>
        <begin position="839"/>
        <end position="851"/>
    </location>
</feature>
<evidence type="ECO:0000313" key="4">
    <source>
        <dbReference type="Proteomes" id="UP000041254"/>
    </source>
</evidence>
<feature type="compositionally biased region" description="Basic residues" evidence="2">
    <location>
        <begin position="78"/>
        <end position="89"/>
    </location>
</feature>
<dbReference type="VEuPathDB" id="CryptoDB:Vbra_6794"/>
<organism evidence="3 4">
    <name type="scientific">Vitrella brassicaformis (strain CCMP3155)</name>
    <dbReference type="NCBI Taxonomy" id="1169540"/>
    <lineage>
        <taxon>Eukaryota</taxon>
        <taxon>Sar</taxon>
        <taxon>Alveolata</taxon>
        <taxon>Colpodellida</taxon>
        <taxon>Vitrellaceae</taxon>
        <taxon>Vitrella</taxon>
    </lineage>
</organism>
<accession>A0A0G4E9M5</accession>
<dbReference type="Proteomes" id="UP000041254">
    <property type="component" value="Unassembled WGS sequence"/>
</dbReference>
<dbReference type="InParanoid" id="A0A0G4E9M5"/>
<proteinExistence type="predicted"/>
<keyword evidence="1" id="KW-0175">Coiled coil</keyword>
<evidence type="ECO:0000256" key="1">
    <source>
        <dbReference type="SAM" id="Coils"/>
    </source>
</evidence>
<evidence type="ECO:0000313" key="3">
    <source>
        <dbReference type="EMBL" id="CEL92336.1"/>
    </source>
</evidence>
<dbReference type="AlphaFoldDB" id="A0A0G4E9M5"/>
<reference evidence="3 4" key="1">
    <citation type="submission" date="2014-11" db="EMBL/GenBank/DDBJ databases">
        <authorList>
            <person name="Zhu J."/>
            <person name="Qi W."/>
            <person name="Song R."/>
        </authorList>
    </citation>
    <scope>NUCLEOTIDE SEQUENCE [LARGE SCALE GENOMIC DNA]</scope>
</reference>
<feature type="coiled-coil region" evidence="1">
    <location>
        <begin position="128"/>
        <end position="158"/>
    </location>
</feature>
<feature type="region of interest" description="Disordered" evidence="2">
    <location>
        <begin position="48"/>
        <end position="114"/>
    </location>
</feature>
<dbReference type="PhylomeDB" id="A0A0G4E9M5"/>
<name>A0A0G4E9M5_VITBC</name>